<dbReference type="EMBL" id="AVOT02042440">
    <property type="protein sequence ID" value="MBW0537839.1"/>
    <property type="molecule type" value="Genomic_DNA"/>
</dbReference>
<evidence type="ECO:0000313" key="1">
    <source>
        <dbReference type="EMBL" id="MBW0537839.1"/>
    </source>
</evidence>
<comment type="caution">
    <text evidence="1">The sequence shown here is derived from an EMBL/GenBank/DDBJ whole genome shotgun (WGS) entry which is preliminary data.</text>
</comment>
<dbReference type="AlphaFoldDB" id="A0A9Q3FEP9"/>
<organism evidence="1 2">
    <name type="scientific">Austropuccinia psidii MF-1</name>
    <dbReference type="NCBI Taxonomy" id="1389203"/>
    <lineage>
        <taxon>Eukaryota</taxon>
        <taxon>Fungi</taxon>
        <taxon>Dikarya</taxon>
        <taxon>Basidiomycota</taxon>
        <taxon>Pucciniomycotina</taxon>
        <taxon>Pucciniomycetes</taxon>
        <taxon>Pucciniales</taxon>
        <taxon>Sphaerophragmiaceae</taxon>
        <taxon>Austropuccinia</taxon>
    </lineage>
</organism>
<dbReference type="Proteomes" id="UP000765509">
    <property type="component" value="Unassembled WGS sequence"/>
</dbReference>
<evidence type="ECO:0000313" key="2">
    <source>
        <dbReference type="Proteomes" id="UP000765509"/>
    </source>
</evidence>
<proteinExistence type="predicted"/>
<gene>
    <name evidence="1" type="ORF">O181_077554</name>
</gene>
<sequence length="238" mass="27583">MIQNLEDIVRTFCAYGLEFKVCNGFTHYLCTLLPALELEYKTSIYSSTNQTQDFLEKGWNSRLPQDSLRKDLVYLHPTASSFKGILEKSRKHAVRCIKDSFAYAKDKWDESHATPYFKVGDLALHGENAVEVELSEELNNKHPTFPVSLINPYKSGYSEKFPLRNKLPQHIPPFASPGTKKITKVIKERKLWTKKIREYLVRYSDPACEGEWLAEKEIHEATNLLTRFRHTINNNITN</sequence>
<protein>
    <submittedName>
        <fullName evidence="1">Uncharacterized protein</fullName>
    </submittedName>
</protein>
<keyword evidence="2" id="KW-1185">Reference proteome</keyword>
<reference evidence="1" key="1">
    <citation type="submission" date="2021-03" db="EMBL/GenBank/DDBJ databases">
        <title>Draft genome sequence of rust myrtle Austropuccinia psidii MF-1, a brazilian biotype.</title>
        <authorList>
            <person name="Quecine M.C."/>
            <person name="Pachon D.M.R."/>
            <person name="Bonatelli M.L."/>
            <person name="Correr F.H."/>
            <person name="Franceschini L.M."/>
            <person name="Leite T.F."/>
            <person name="Margarido G.R.A."/>
            <person name="Almeida C.A."/>
            <person name="Ferrarezi J.A."/>
            <person name="Labate C.A."/>
        </authorList>
    </citation>
    <scope>NUCLEOTIDE SEQUENCE</scope>
    <source>
        <strain evidence="1">MF-1</strain>
    </source>
</reference>
<accession>A0A9Q3FEP9</accession>
<name>A0A9Q3FEP9_9BASI</name>